<dbReference type="SUPFAM" id="SSF57959">
    <property type="entry name" value="Leucine zipper domain"/>
    <property type="match status" value="1"/>
</dbReference>
<dbReference type="AlphaFoldDB" id="A0A443ST70"/>
<accession>A0A443ST70</accession>
<gene>
    <name evidence="8" type="ORF">B4U80_10935</name>
</gene>
<dbReference type="Proteomes" id="UP000288716">
    <property type="component" value="Unassembled WGS sequence"/>
</dbReference>
<feature type="region of interest" description="Disordered" evidence="6">
    <location>
        <begin position="137"/>
        <end position="181"/>
    </location>
</feature>
<evidence type="ECO:0000313" key="9">
    <source>
        <dbReference type="Proteomes" id="UP000288716"/>
    </source>
</evidence>
<keyword evidence="3" id="KW-0238">DNA-binding</keyword>
<dbReference type="FunFam" id="1.20.5.170:FF:000012">
    <property type="entry name" value="Putative transcription factor AP-1"/>
    <property type="match status" value="1"/>
</dbReference>
<protein>
    <submittedName>
        <fullName evidence="8">Transcription factor AP-1-like protein</fullName>
    </submittedName>
</protein>
<dbReference type="GO" id="GO:0000978">
    <property type="term" value="F:RNA polymerase II cis-regulatory region sequence-specific DNA binding"/>
    <property type="evidence" value="ECO:0007669"/>
    <property type="project" value="TreeGrafter"/>
</dbReference>
<feature type="compositionally biased region" description="Low complexity" evidence="6">
    <location>
        <begin position="149"/>
        <end position="159"/>
    </location>
</feature>
<dbReference type="VEuPathDB" id="VectorBase:LDEU001338"/>
<dbReference type="SMART" id="SM00338">
    <property type="entry name" value="BRLZ"/>
    <property type="match status" value="1"/>
</dbReference>
<comment type="similarity">
    <text evidence="1">Belongs to the bZIP family. Jun subfamily.</text>
</comment>
<evidence type="ECO:0000256" key="5">
    <source>
        <dbReference type="SAM" id="Coils"/>
    </source>
</evidence>
<keyword evidence="5" id="KW-0175">Coiled coil</keyword>
<comment type="caution">
    <text evidence="8">The sequence shown here is derived from an EMBL/GenBank/DDBJ whole genome shotgun (WGS) entry which is preliminary data.</text>
</comment>
<name>A0A443ST70_9ACAR</name>
<dbReference type="EMBL" id="NCKV01000409">
    <property type="protein sequence ID" value="RWS30700.1"/>
    <property type="molecule type" value="Genomic_DNA"/>
</dbReference>
<reference evidence="8 9" key="1">
    <citation type="journal article" date="2018" name="Gigascience">
        <title>Genomes of trombidid mites reveal novel predicted allergens and laterally-transferred genes associated with secondary metabolism.</title>
        <authorList>
            <person name="Dong X."/>
            <person name="Chaisiri K."/>
            <person name="Xia D."/>
            <person name="Armstrong S.D."/>
            <person name="Fang Y."/>
            <person name="Donnelly M.J."/>
            <person name="Kadowaki T."/>
            <person name="McGarry J.W."/>
            <person name="Darby A.C."/>
            <person name="Makepeace B.L."/>
        </authorList>
    </citation>
    <scope>NUCLEOTIDE SEQUENCE [LARGE SCALE GENOMIC DNA]</scope>
    <source>
        <strain evidence="8">UoL-UT</strain>
    </source>
</reference>
<evidence type="ECO:0000256" key="6">
    <source>
        <dbReference type="SAM" id="MobiDB-lite"/>
    </source>
</evidence>
<dbReference type="GO" id="GO:0005667">
    <property type="term" value="C:transcription regulator complex"/>
    <property type="evidence" value="ECO:0007669"/>
    <property type="project" value="TreeGrafter"/>
</dbReference>
<dbReference type="PROSITE" id="PS00036">
    <property type="entry name" value="BZIP_BASIC"/>
    <property type="match status" value="1"/>
</dbReference>
<dbReference type="GO" id="GO:0000981">
    <property type="term" value="F:DNA-binding transcription factor activity, RNA polymerase II-specific"/>
    <property type="evidence" value="ECO:0007669"/>
    <property type="project" value="TreeGrafter"/>
</dbReference>
<keyword evidence="2" id="KW-0805">Transcription regulation</keyword>
<feature type="compositionally biased region" description="Low complexity" evidence="6">
    <location>
        <begin position="167"/>
        <end position="179"/>
    </location>
</feature>
<dbReference type="GO" id="GO:0042127">
    <property type="term" value="P:regulation of cell population proliferation"/>
    <property type="evidence" value="ECO:0007669"/>
    <property type="project" value="TreeGrafter"/>
</dbReference>
<dbReference type="Pfam" id="PF03957">
    <property type="entry name" value="Jun"/>
    <property type="match status" value="1"/>
</dbReference>
<proteinExistence type="inferred from homology"/>
<organism evidence="8 9">
    <name type="scientific">Leptotrombidium deliense</name>
    <dbReference type="NCBI Taxonomy" id="299467"/>
    <lineage>
        <taxon>Eukaryota</taxon>
        <taxon>Metazoa</taxon>
        <taxon>Ecdysozoa</taxon>
        <taxon>Arthropoda</taxon>
        <taxon>Chelicerata</taxon>
        <taxon>Arachnida</taxon>
        <taxon>Acari</taxon>
        <taxon>Acariformes</taxon>
        <taxon>Trombidiformes</taxon>
        <taxon>Prostigmata</taxon>
        <taxon>Anystina</taxon>
        <taxon>Parasitengona</taxon>
        <taxon>Trombiculoidea</taxon>
        <taxon>Trombiculidae</taxon>
        <taxon>Leptotrombidium</taxon>
    </lineage>
</organism>
<evidence type="ECO:0000256" key="4">
    <source>
        <dbReference type="ARBA" id="ARBA00023163"/>
    </source>
</evidence>
<dbReference type="PANTHER" id="PTHR11462:SF35">
    <property type="entry name" value="TRANSCRIPTION FACTOR JRA"/>
    <property type="match status" value="1"/>
</dbReference>
<evidence type="ECO:0000256" key="2">
    <source>
        <dbReference type="ARBA" id="ARBA00023015"/>
    </source>
</evidence>
<evidence type="ECO:0000256" key="1">
    <source>
        <dbReference type="ARBA" id="ARBA00006882"/>
    </source>
</evidence>
<dbReference type="GO" id="GO:0051726">
    <property type="term" value="P:regulation of cell cycle"/>
    <property type="evidence" value="ECO:0007669"/>
    <property type="project" value="TreeGrafter"/>
</dbReference>
<dbReference type="CDD" id="cd14696">
    <property type="entry name" value="bZIP_Jun"/>
    <property type="match status" value="1"/>
</dbReference>
<dbReference type="InterPro" id="IPR005643">
    <property type="entry name" value="JNK"/>
</dbReference>
<feature type="coiled-coil region" evidence="5">
    <location>
        <begin position="196"/>
        <end position="243"/>
    </location>
</feature>
<dbReference type="PRINTS" id="PR00043">
    <property type="entry name" value="LEUZIPPRJUN"/>
</dbReference>
<keyword evidence="9" id="KW-1185">Reference proteome</keyword>
<dbReference type="PROSITE" id="PS50217">
    <property type="entry name" value="BZIP"/>
    <property type="match status" value="1"/>
</dbReference>
<feature type="domain" description="BZIP" evidence="7">
    <location>
        <begin position="191"/>
        <end position="254"/>
    </location>
</feature>
<evidence type="ECO:0000259" key="7">
    <source>
        <dbReference type="PROSITE" id="PS50217"/>
    </source>
</evidence>
<dbReference type="InterPro" id="IPR002112">
    <property type="entry name" value="Leuzip_Jun"/>
</dbReference>
<dbReference type="Pfam" id="PF00170">
    <property type="entry name" value="bZIP_1"/>
    <property type="match status" value="1"/>
</dbReference>
<evidence type="ECO:0000256" key="3">
    <source>
        <dbReference type="ARBA" id="ARBA00023125"/>
    </source>
</evidence>
<dbReference type="InterPro" id="IPR050946">
    <property type="entry name" value="AP-1_TF_bZIP"/>
</dbReference>
<dbReference type="OrthoDB" id="2187714at2759"/>
<sequence>MSMDNSIYDRNSCFMNNGEDIKSLKNSMKLDFGSSSGRKRNLPFSSNSHISDNRWTPSNCLLESPDLKMCKLATPEIEKMLLSNPTGLTPTPSLALPPSVTLASSDVGNYAQLKPAVTAEQEQYARGFEVALQKLHSQEDSNTCDRPMSNSSSSSTNGSLTQIDSRLSSTPSLPSFVSSQVSPINMEDQERIKLERKRLRNRIAASKCRRRKLEKIARLEDKVKQLKDTNNELNVNVRKLREQVCHLKEEVMLHVREGCQLSTATSHFH</sequence>
<dbReference type="PANTHER" id="PTHR11462">
    <property type="entry name" value="JUN TRANSCRIPTION FACTOR-RELATED"/>
    <property type="match status" value="1"/>
</dbReference>
<dbReference type="Gene3D" id="1.20.5.170">
    <property type="match status" value="1"/>
</dbReference>
<evidence type="ECO:0000313" key="8">
    <source>
        <dbReference type="EMBL" id="RWS30700.1"/>
    </source>
</evidence>
<dbReference type="STRING" id="299467.A0A443ST70"/>
<keyword evidence="4" id="KW-0804">Transcription</keyword>
<dbReference type="InterPro" id="IPR046347">
    <property type="entry name" value="bZIP_sf"/>
</dbReference>
<dbReference type="InterPro" id="IPR004827">
    <property type="entry name" value="bZIP"/>
</dbReference>